<dbReference type="SUPFAM" id="SSF51735">
    <property type="entry name" value="NAD(P)-binding Rossmann-fold domains"/>
    <property type="match status" value="1"/>
</dbReference>
<dbReference type="Proteomes" id="UP000886841">
    <property type="component" value="Unassembled WGS sequence"/>
</dbReference>
<dbReference type="Pfam" id="PF02826">
    <property type="entry name" value="2-Hacid_dh_C"/>
    <property type="match status" value="1"/>
</dbReference>
<dbReference type="InterPro" id="IPR050418">
    <property type="entry name" value="D-iso_2-hydroxyacid_DH_PdxB"/>
</dbReference>
<protein>
    <submittedName>
        <fullName evidence="7">D-2-hydroxyacid dehydrogenase</fullName>
    </submittedName>
</protein>
<evidence type="ECO:0000256" key="2">
    <source>
        <dbReference type="ARBA" id="ARBA00023002"/>
    </source>
</evidence>
<evidence type="ECO:0000313" key="8">
    <source>
        <dbReference type="Proteomes" id="UP000886841"/>
    </source>
</evidence>
<evidence type="ECO:0000259" key="6">
    <source>
        <dbReference type="Pfam" id="PF02826"/>
    </source>
</evidence>
<dbReference type="InterPro" id="IPR036291">
    <property type="entry name" value="NAD(P)-bd_dom_sf"/>
</dbReference>
<proteinExistence type="inferred from homology"/>
<dbReference type="PANTHER" id="PTHR43761:SF1">
    <property type="entry name" value="D-ISOMER SPECIFIC 2-HYDROXYACID DEHYDROGENASE CATALYTIC DOMAIN-CONTAINING PROTEIN-RELATED"/>
    <property type="match status" value="1"/>
</dbReference>
<accession>A0A9D1JFW1</accession>
<evidence type="ECO:0000256" key="3">
    <source>
        <dbReference type="ARBA" id="ARBA00023027"/>
    </source>
</evidence>
<reference evidence="7" key="1">
    <citation type="submission" date="2020-10" db="EMBL/GenBank/DDBJ databases">
        <authorList>
            <person name="Gilroy R."/>
        </authorList>
    </citation>
    <scope>NUCLEOTIDE SEQUENCE</scope>
    <source>
        <strain evidence="7">ChiSxjej1B13-7041</strain>
    </source>
</reference>
<dbReference type="InterPro" id="IPR006140">
    <property type="entry name" value="D-isomer_DH_NAD-bd"/>
</dbReference>
<evidence type="ECO:0000256" key="1">
    <source>
        <dbReference type="ARBA" id="ARBA00005854"/>
    </source>
</evidence>
<organism evidence="7 8">
    <name type="scientific">Candidatus Egerieimonas intestinavium</name>
    <dbReference type="NCBI Taxonomy" id="2840777"/>
    <lineage>
        <taxon>Bacteria</taxon>
        <taxon>Bacillati</taxon>
        <taxon>Bacillota</taxon>
        <taxon>Clostridia</taxon>
        <taxon>Lachnospirales</taxon>
        <taxon>Lachnospiraceae</taxon>
        <taxon>Lachnospiraceae incertae sedis</taxon>
        <taxon>Candidatus Egerieimonas</taxon>
    </lineage>
</organism>
<dbReference type="SUPFAM" id="SSF52283">
    <property type="entry name" value="Formate/glycerate dehydrogenase catalytic domain-like"/>
    <property type="match status" value="1"/>
</dbReference>
<evidence type="ECO:0000259" key="5">
    <source>
        <dbReference type="Pfam" id="PF00389"/>
    </source>
</evidence>
<evidence type="ECO:0000313" key="7">
    <source>
        <dbReference type="EMBL" id="HIR92607.1"/>
    </source>
</evidence>
<dbReference type="PROSITE" id="PS00670">
    <property type="entry name" value="D_2_HYDROXYACID_DH_2"/>
    <property type="match status" value="1"/>
</dbReference>
<reference evidence="7" key="2">
    <citation type="journal article" date="2021" name="PeerJ">
        <title>Extensive microbial diversity within the chicken gut microbiome revealed by metagenomics and culture.</title>
        <authorList>
            <person name="Gilroy R."/>
            <person name="Ravi A."/>
            <person name="Getino M."/>
            <person name="Pursley I."/>
            <person name="Horton D.L."/>
            <person name="Alikhan N.F."/>
            <person name="Baker D."/>
            <person name="Gharbi K."/>
            <person name="Hall N."/>
            <person name="Watson M."/>
            <person name="Adriaenssens E.M."/>
            <person name="Foster-Nyarko E."/>
            <person name="Jarju S."/>
            <person name="Secka A."/>
            <person name="Antonio M."/>
            <person name="Oren A."/>
            <person name="Chaudhuri R.R."/>
            <person name="La Ragione R."/>
            <person name="Hildebrand F."/>
            <person name="Pallen M.J."/>
        </authorList>
    </citation>
    <scope>NUCLEOTIDE SEQUENCE</scope>
    <source>
        <strain evidence="7">ChiSxjej1B13-7041</strain>
    </source>
</reference>
<gene>
    <name evidence="7" type="ORF">IAB98_04210</name>
</gene>
<feature type="domain" description="D-isomer specific 2-hydroxyacid dehydrogenase NAD-binding" evidence="6">
    <location>
        <begin position="107"/>
        <end position="287"/>
    </location>
</feature>
<feature type="domain" description="D-isomer specific 2-hydroxyacid dehydrogenase catalytic" evidence="5">
    <location>
        <begin position="18"/>
        <end position="317"/>
    </location>
</feature>
<dbReference type="GO" id="GO:0016616">
    <property type="term" value="F:oxidoreductase activity, acting on the CH-OH group of donors, NAD or NADP as acceptor"/>
    <property type="evidence" value="ECO:0007669"/>
    <property type="project" value="InterPro"/>
</dbReference>
<evidence type="ECO:0000256" key="4">
    <source>
        <dbReference type="RuleBase" id="RU003719"/>
    </source>
</evidence>
<name>A0A9D1JFW1_9FIRM</name>
<dbReference type="Gene3D" id="3.40.50.720">
    <property type="entry name" value="NAD(P)-binding Rossmann-like Domain"/>
    <property type="match status" value="2"/>
</dbReference>
<dbReference type="AlphaFoldDB" id="A0A9D1JFW1"/>
<dbReference type="InterPro" id="IPR029753">
    <property type="entry name" value="D-isomer_DH_CS"/>
</dbReference>
<dbReference type="EMBL" id="DVHU01000036">
    <property type="protein sequence ID" value="HIR92607.1"/>
    <property type="molecule type" value="Genomic_DNA"/>
</dbReference>
<comment type="caution">
    <text evidence="7">The sequence shown here is derived from an EMBL/GenBank/DDBJ whole genome shotgun (WGS) entry which is preliminary data.</text>
</comment>
<dbReference type="Pfam" id="PF00389">
    <property type="entry name" value="2-Hacid_dh"/>
    <property type="match status" value="1"/>
</dbReference>
<dbReference type="CDD" id="cd12162">
    <property type="entry name" value="2-Hacid_dh_4"/>
    <property type="match status" value="1"/>
</dbReference>
<comment type="similarity">
    <text evidence="1 4">Belongs to the D-isomer specific 2-hydroxyacid dehydrogenase family.</text>
</comment>
<keyword evidence="3" id="KW-0520">NAD</keyword>
<sequence length="318" mass="34980">MKIVVLDGYTENPGDLSWEELGQLGELTVYERTDKADIVPRIGDAQLVITNKTPVTREILDQCPGLRYIGVLATGYNVVDTQAAREKGITVTNVPAYGTETVGQYTIALLLEICCHVGHHSAEVHQGRWENSVDFCFWDYPLIELYGKTIGIIGYGKIGQATGRIAQAMGMRVLAYASHKRPELESEACRYAELDELLEQSDVIALHCPLFPETKEIINEDTIEKMKDGVIIINSARGQLINEEALAAALKKGKVQAAGLDVVSEEPIKSTNPLLKAPNCIITPHIAWASKEARRRLMDIAVDNVRQFLAGTPANVVK</sequence>
<dbReference type="PROSITE" id="PS00671">
    <property type="entry name" value="D_2_HYDROXYACID_DH_3"/>
    <property type="match status" value="1"/>
</dbReference>
<dbReference type="FunFam" id="3.40.50.720:FF:000203">
    <property type="entry name" value="D-3-phosphoglycerate dehydrogenase (SerA)"/>
    <property type="match status" value="1"/>
</dbReference>
<keyword evidence="2 4" id="KW-0560">Oxidoreductase</keyword>
<dbReference type="PANTHER" id="PTHR43761">
    <property type="entry name" value="D-ISOMER SPECIFIC 2-HYDROXYACID DEHYDROGENASE FAMILY PROTEIN (AFU_ORTHOLOGUE AFUA_1G13630)"/>
    <property type="match status" value="1"/>
</dbReference>
<dbReference type="InterPro" id="IPR006139">
    <property type="entry name" value="D-isomer_2_OHA_DH_cat_dom"/>
</dbReference>
<dbReference type="GO" id="GO:0051287">
    <property type="term" value="F:NAD binding"/>
    <property type="evidence" value="ECO:0007669"/>
    <property type="project" value="InterPro"/>
</dbReference>